<feature type="compositionally biased region" description="Low complexity" evidence="1">
    <location>
        <begin position="585"/>
        <end position="597"/>
    </location>
</feature>
<evidence type="ECO:0000313" key="4">
    <source>
        <dbReference type="Proteomes" id="UP001497623"/>
    </source>
</evidence>
<dbReference type="InterPro" id="IPR025605">
    <property type="entry name" value="OST-HTH/LOTUS_dom"/>
</dbReference>
<feature type="domain" description="HTH OST-type" evidence="2">
    <location>
        <begin position="266"/>
        <end position="341"/>
    </location>
</feature>
<protein>
    <recommendedName>
        <fullName evidence="2">HTH OST-type domain-containing protein</fullName>
    </recommendedName>
</protein>
<dbReference type="Pfam" id="PF12872">
    <property type="entry name" value="OST-HTH"/>
    <property type="match status" value="4"/>
</dbReference>
<accession>A0AAV2QEC8</accession>
<evidence type="ECO:0000313" key="3">
    <source>
        <dbReference type="EMBL" id="CAL4082217.1"/>
    </source>
</evidence>
<dbReference type="AlphaFoldDB" id="A0AAV2QEC8"/>
<dbReference type="Gene3D" id="3.30.420.610">
    <property type="entry name" value="LOTUS domain-like"/>
    <property type="match status" value="3"/>
</dbReference>
<dbReference type="EMBL" id="CAXKWB010006236">
    <property type="protein sequence ID" value="CAL4082217.1"/>
    <property type="molecule type" value="Genomic_DNA"/>
</dbReference>
<keyword evidence="4" id="KW-1185">Reference proteome</keyword>
<feature type="compositionally biased region" description="Polar residues" evidence="1">
    <location>
        <begin position="793"/>
        <end position="806"/>
    </location>
</feature>
<dbReference type="Pfam" id="PF19687">
    <property type="entry name" value="MARF1_LOTUS"/>
    <property type="match status" value="1"/>
</dbReference>
<feature type="domain" description="HTH OST-type" evidence="2">
    <location>
        <begin position="106"/>
        <end position="180"/>
    </location>
</feature>
<feature type="region of interest" description="Disordered" evidence="1">
    <location>
        <begin position="575"/>
        <end position="622"/>
    </location>
</feature>
<feature type="non-terminal residue" evidence="3">
    <location>
        <position position="1"/>
    </location>
</feature>
<reference evidence="3 4" key="1">
    <citation type="submission" date="2024-05" db="EMBL/GenBank/DDBJ databases">
        <authorList>
            <person name="Wallberg A."/>
        </authorList>
    </citation>
    <scope>NUCLEOTIDE SEQUENCE [LARGE SCALE GENOMIC DNA]</scope>
</reference>
<dbReference type="Proteomes" id="UP001497623">
    <property type="component" value="Unassembled WGS sequence"/>
</dbReference>
<feature type="region of interest" description="Disordered" evidence="1">
    <location>
        <begin position="793"/>
        <end position="840"/>
    </location>
</feature>
<organism evidence="3 4">
    <name type="scientific">Meganyctiphanes norvegica</name>
    <name type="common">Northern krill</name>
    <name type="synonym">Thysanopoda norvegica</name>
    <dbReference type="NCBI Taxonomy" id="48144"/>
    <lineage>
        <taxon>Eukaryota</taxon>
        <taxon>Metazoa</taxon>
        <taxon>Ecdysozoa</taxon>
        <taxon>Arthropoda</taxon>
        <taxon>Crustacea</taxon>
        <taxon>Multicrustacea</taxon>
        <taxon>Malacostraca</taxon>
        <taxon>Eumalacostraca</taxon>
        <taxon>Eucarida</taxon>
        <taxon>Euphausiacea</taxon>
        <taxon>Euphausiidae</taxon>
        <taxon>Meganyctiphanes</taxon>
    </lineage>
</organism>
<dbReference type="PROSITE" id="PS51644">
    <property type="entry name" value="HTH_OST"/>
    <property type="match status" value="4"/>
</dbReference>
<feature type="domain" description="HTH OST-type" evidence="2">
    <location>
        <begin position="344"/>
        <end position="418"/>
    </location>
</feature>
<evidence type="ECO:0000259" key="2">
    <source>
        <dbReference type="PROSITE" id="PS51644"/>
    </source>
</evidence>
<dbReference type="CDD" id="cd08824">
    <property type="entry name" value="LOTUS"/>
    <property type="match status" value="1"/>
</dbReference>
<dbReference type="InterPro" id="IPR045602">
    <property type="entry name" value="MARF1_LOTUS"/>
</dbReference>
<feature type="non-terminal residue" evidence="3">
    <location>
        <position position="850"/>
    </location>
</feature>
<gene>
    <name evidence="3" type="ORF">MNOR_LOCUS11742</name>
</gene>
<proteinExistence type="predicted"/>
<dbReference type="InterPro" id="IPR041966">
    <property type="entry name" value="LOTUS-like"/>
</dbReference>
<feature type="domain" description="HTH OST-type" evidence="2">
    <location>
        <begin position="182"/>
        <end position="257"/>
    </location>
</feature>
<comment type="caution">
    <text evidence="3">The sequence shown here is derived from an EMBL/GenBank/DDBJ whole genome shotgun (WGS) entry which is preliminary data.</text>
</comment>
<sequence length="850" mass="93636">AERDASTSIPNVNIGLRVLAASIHALLESHSGSLPLASLMDCYHADIGPLEEDECGVPLEHLVSCLPGVCIVVAPGGFKYIHWLENKVIDEAEELARSVSPPLVGQLALFSRELVDLLKTFPHCRLLFARFIPAYHHHFGRQCRVADYGFTKLADLFDALPHVVQVLGEGNKRILTLAHKAQTKRFSSDLLRVLKGQPTKSISLEAFPSAYEKALGRIWNIVDYGVCDVEDLLIEVGETIVIVTRTNNETTIAIPKREQTPEEIEKTRQFAAEVVELLRHSPQCKMQFNRFIPAYHHHFGKQCRVADYGFSKLIELFEAIPDVLIVFDDEEDGEKQLQLVERERIKVLGDQVATVVRGAPRQAIRISALSQVFTRYYGYSLRPHQYGANTLEEVIGKLRNHVKMAESGTEEAVVTLVDRGYVHEVLIRARRLLWGTEADMGLFFPINILLCSNCYSPPGHMAFIANSVVSELTENNSGHNSELSVSAGGFGWRASTHITSGQLLHLFAEFEERMTRKMSCEMSRISGFCVACRPAAFGFPNLVALVQSLGDLVAVRGRGAKRILVLNRETAPSPPLFQMPLPQRNNCENNGMYNNYGDQGYDRKPPPPSHLPQPHKVNPSPPMDYQRYIHPQEANTSSPMLVGINPPTPHPSYQPSSPMVYPGSPAPSPGSVMWGQVWSPQYPVMPPLSPAHYMVPTNLLSWGSVAASPPALQCSSSPPTPNMAANIANVPTPISIHTLDELTKQAVGGVCEEYITVTQHEEYTSPPNACELPSPEMLTQGTPVSMVMPVNTPSTCPAPQHQTVGSVSDEGVDDNWSSGNSDADKGEAPTPTNAPKMRTKRRLAAQFISN</sequence>
<name>A0AAV2QEC8_MEGNR</name>
<evidence type="ECO:0000256" key="1">
    <source>
        <dbReference type="SAM" id="MobiDB-lite"/>
    </source>
</evidence>